<evidence type="ECO:0000259" key="1">
    <source>
        <dbReference type="Pfam" id="PF13843"/>
    </source>
</evidence>
<proteinExistence type="predicted"/>
<accession>A0ABQ9HAZ6</accession>
<name>A0ABQ9HAZ6_9NEOP</name>
<dbReference type="PANTHER" id="PTHR47055">
    <property type="entry name" value="DDE_TNP_1_7 DOMAIN-CONTAINING PROTEIN"/>
    <property type="match status" value="1"/>
</dbReference>
<evidence type="ECO:0000313" key="3">
    <source>
        <dbReference type="Proteomes" id="UP001159363"/>
    </source>
</evidence>
<dbReference type="Pfam" id="PF13843">
    <property type="entry name" value="DDE_Tnp_1_7"/>
    <property type="match status" value="1"/>
</dbReference>
<feature type="domain" description="PiggyBac transposable element-derived protein" evidence="1">
    <location>
        <begin position="75"/>
        <end position="130"/>
    </location>
</feature>
<dbReference type="InterPro" id="IPR029526">
    <property type="entry name" value="PGBD"/>
</dbReference>
<evidence type="ECO:0000313" key="2">
    <source>
        <dbReference type="EMBL" id="KAJ8881435.1"/>
    </source>
</evidence>
<protein>
    <recommendedName>
        <fullName evidence="1">PiggyBac transposable element-derived protein domain-containing protein</fullName>
    </recommendedName>
</protein>
<reference evidence="2 3" key="1">
    <citation type="submission" date="2023-02" db="EMBL/GenBank/DDBJ databases">
        <title>LHISI_Scaffold_Assembly.</title>
        <authorList>
            <person name="Stuart O.P."/>
            <person name="Cleave R."/>
            <person name="Magrath M.J.L."/>
            <person name="Mikheyev A.S."/>
        </authorList>
    </citation>
    <scope>NUCLEOTIDE SEQUENCE [LARGE SCALE GENOMIC DNA]</scope>
    <source>
        <strain evidence="2">Daus_M_001</strain>
        <tissue evidence="2">Leg muscle</tissue>
    </source>
</reference>
<gene>
    <name evidence="2" type="ORF">PR048_017916</name>
</gene>
<dbReference type="InterPro" id="IPR052638">
    <property type="entry name" value="PiggyBac_TE-derived"/>
</dbReference>
<sequence length="132" mass="14858">MMYENHDLILERGFTLHELLSILEDNDDSSDHEEIAVAIVPSTNTNSDLTDEDSGDEGNVTISNFSATQLQAKAQLFPGGGQLLWRCHLYSHDNEIKCFISILLLSGYVSVARRRMFWEGSKDCYNEIVSSL</sequence>
<dbReference type="Proteomes" id="UP001159363">
    <property type="component" value="Chromosome 5"/>
</dbReference>
<dbReference type="PANTHER" id="PTHR47055:SF3">
    <property type="entry name" value="PHORBOL-ESTER_DAG-TYPE DOMAIN-CONTAINING PROTEIN"/>
    <property type="match status" value="1"/>
</dbReference>
<organism evidence="2 3">
    <name type="scientific">Dryococelus australis</name>
    <dbReference type="NCBI Taxonomy" id="614101"/>
    <lineage>
        <taxon>Eukaryota</taxon>
        <taxon>Metazoa</taxon>
        <taxon>Ecdysozoa</taxon>
        <taxon>Arthropoda</taxon>
        <taxon>Hexapoda</taxon>
        <taxon>Insecta</taxon>
        <taxon>Pterygota</taxon>
        <taxon>Neoptera</taxon>
        <taxon>Polyneoptera</taxon>
        <taxon>Phasmatodea</taxon>
        <taxon>Verophasmatodea</taxon>
        <taxon>Anareolatae</taxon>
        <taxon>Phasmatidae</taxon>
        <taxon>Eurycanthinae</taxon>
        <taxon>Dryococelus</taxon>
    </lineage>
</organism>
<comment type="caution">
    <text evidence="2">The sequence shown here is derived from an EMBL/GenBank/DDBJ whole genome shotgun (WGS) entry which is preliminary data.</text>
</comment>
<dbReference type="EMBL" id="JARBHB010000006">
    <property type="protein sequence ID" value="KAJ8881435.1"/>
    <property type="molecule type" value="Genomic_DNA"/>
</dbReference>
<keyword evidence="3" id="KW-1185">Reference proteome</keyword>